<evidence type="ECO:0000313" key="2">
    <source>
        <dbReference type="Proteomes" id="UP000002704"/>
    </source>
</evidence>
<evidence type="ECO:0000313" key="1">
    <source>
        <dbReference type="EMBL" id="ABA76938.1"/>
    </source>
</evidence>
<accession>Q3K5L6</accession>
<dbReference type="KEGG" id="pfo:Pfl01_5201"/>
<organism evidence="1 2">
    <name type="scientific">Pseudomonas fluorescens (strain Pf0-1)</name>
    <dbReference type="NCBI Taxonomy" id="205922"/>
    <lineage>
        <taxon>Bacteria</taxon>
        <taxon>Pseudomonadati</taxon>
        <taxon>Pseudomonadota</taxon>
        <taxon>Gammaproteobacteria</taxon>
        <taxon>Pseudomonadales</taxon>
        <taxon>Pseudomonadaceae</taxon>
        <taxon>Pseudomonas</taxon>
    </lineage>
</organism>
<dbReference type="EMBL" id="CP000094">
    <property type="protein sequence ID" value="ABA76938.1"/>
    <property type="molecule type" value="Genomic_DNA"/>
</dbReference>
<sequence length="94" mass="9783">MVFLTLLSNAYAENCPTVSLTTSSGAQDGKFTAARIKDGGTAKSVVVCQLEGEGDLGISVAQRPEAPVTGTGPNWKNNECSVTDGDASKCPYKR</sequence>
<gene>
    <name evidence="1" type="ordered locus">Pfl01_5201</name>
</gene>
<reference evidence="1 2" key="1">
    <citation type="journal article" date="2009" name="Genome Biol.">
        <title>Genomic and genetic analyses of diversity and plant interactions of Pseudomonas fluorescens.</title>
        <authorList>
            <person name="Silby M.W."/>
            <person name="Cerdeno-Tarraga A.M."/>
            <person name="Vernikos G.S."/>
            <person name="Giddens S.R."/>
            <person name="Jackson R.W."/>
            <person name="Preston G.M."/>
            <person name="Zhang X.X."/>
            <person name="Moon C.D."/>
            <person name="Gehrig S.M."/>
            <person name="Godfrey S.A."/>
            <person name="Knight C.G."/>
            <person name="Malone J.G."/>
            <person name="Robinson Z."/>
            <person name="Spiers A.J."/>
            <person name="Harris S."/>
            <person name="Challis G.L."/>
            <person name="Yaxley A.M."/>
            <person name="Harris D."/>
            <person name="Seeger K."/>
            <person name="Murphy L."/>
            <person name="Rutter S."/>
            <person name="Squares R."/>
            <person name="Quail M.A."/>
            <person name="Saunders E."/>
            <person name="Mavromatis K."/>
            <person name="Brettin T.S."/>
            <person name="Bentley S.D."/>
            <person name="Hothersall J."/>
            <person name="Stephens E."/>
            <person name="Thomas C.M."/>
            <person name="Parkhill J."/>
            <person name="Levy S.B."/>
            <person name="Rainey P.B."/>
            <person name="Thomson N.R."/>
        </authorList>
    </citation>
    <scope>NUCLEOTIDE SEQUENCE [LARGE SCALE GENOMIC DNA]</scope>
    <source>
        <strain evidence="1 2">Pf0-1</strain>
    </source>
</reference>
<name>Q3K5L6_PSEPF</name>
<dbReference type="AlphaFoldDB" id="Q3K5L6"/>
<proteinExistence type="predicted"/>
<dbReference type="Proteomes" id="UP000002704">
    <property type="component" value="Chromosome"/>
</dbReference>
<protein>
    <submittedName>
        <fullName evidence="1">Uncharacterized protein</fullName>
    </submittedName>
</protein>
<dbReference type="HOGENOM" id="CLU_2383901_0_0_6"/>